<dbReference type="AlphaFoldDB" id="A0A2J6X9Q7"/>
<evidence type="ECO:0000313" key="1">
    <source>
        <dbReference type="EMBL" id="PMP84184.1"/>
    </source>
</evidence>
<protein>
    <submittedName>
        <fullName evidence="1">Uncharacterized protein</fullName>
    </submittedName>
</protein>
<organism evidence="1 2">
    <name type="scientific">Caldisericum exile</name>
    <dbReference type="NCBI Taxonomy" id="693075"/>
    <lineage>
        <taxon>Bacteria</taxon>
        <taxon>Pseudomonadati</taxon>
        <taxon>Caldisericota/Cryosericota group</taxon>
        <taxon>Caldisericota</taxon>
        <taxon>Caldisericia</taxon>
        <taxon>Caldisericales</taxon>
        <taxon>Caldisericaceae</taxon>
        <taxon>Caldisericum</taxon>
    </lineage>
</organism>
<sequence length="68" mass="8546">VDESLTFNEDLTLIKKAKKFGKFYYFWTDKVYTSTRRFDKVGYMKQFIIWVWWNIIPERRKIKYPVIR</sequence>
<gene>
    <name evidence="1" type="ORF">C0175_00470</name>
</gene>
<name>A0A2J6X9Q7_9BACT</name>
<comment type="caution">
    <text evidence="1">The sequence shown here is derived from an EMBL/GenBank/DDBJ whole genome shotgun (WGS) entry which is preliminary data.</text>
</comment>
<proteinExistence type="predicted"/>
<feature type="non-terminal residue" evidence="1">
    <location>
        <position position="1"/>
    </location>
</feature>
<reference evidence="1 2" key="1">
    <citation type="submission" date="2018-01" db="EMBL/GenBank/DDBJ databases">
        <title>Metagenomic assembled genomes from two thermal pools in the Uzon Caldera, Kamchatka, Russia.</title>
        <authorList>
            <person name="Wilkins L."/>
            <person name="Ettinger C."/>
        </authorList>
    </citation>
    <scope>NUCLEOTIDE SEQUENCE [LARGE SCALE GENOMIC DNA]</scope>
    <source>
        <strain evidence="1">ARK-10</strain>
    </source>
</reference>
<evidence type="ECO:0000313" key="2">
    <source>
        <dbReference type="Proteomes" id="UP000236910"/>
    </source>
</evidence>
<dbReference type="Proteomes" id="UP000236910">
    <property type="component" value="Unassembled WGS sequence"/>
</dbReference>
<accession>A0A2J6X9Q7</accession>
<dbReference type="EMBL" id="PNIX01000031">
    <property type="protein sequence ID" value="PMP84184.1"/>
    <property type="molecule type" value="Genomic_DNA"/>
</dbReference>